<name>A0ABZ1TEB6_STRVG</name>
<dbReference type="Gene3D" id="2.60.40.2850">
    <property type="match status" value="1"/>
</dbReference>
<feature type="chain" id="PRO_5046960442" evidence="1">
    <location>
        <begin position="27"/>
        <end position="96"/>
    </location>
</feature>
<sequence length="96" mass="10260">MQIKRSMKSAVATGALIVAGAAPALATSAYVGGGEWNYGAGTATVWSDYYNGSKCHGSTSRCVHRQRRGRQGLLVHHLGQGQAERQQVVLQHLLLI</sequence>
<dbReference type="InterPro" id="IPR006540">
    <property type="entry name" value="Lactococcin_972"/>
</dbReference>
<dbReference type="RefSeq" id="WP_328962620.1">
    <property type="nucleotide sequence ID" value="NZ_CP108090.1"/>
</dbReference>
<organism evidence="2 3">
    <name type="scientific">Streptomyces virginiae</name>
    <name type="common">Streptomyces cinnamonensis</name>
    <dbReference type="NCBI Taxonomy" id="1961"/>
    <lineage>
        <taxon>Bacteria</taxon>
        <taxon>Bacillati</taxon>
        <taxon>Actinomycetota</taxon>
        <taxon>Actinomycetes</taxon>
        <taxon>Kitasatosporales</taxon>
        <taxon>Streptomycetaceae</taxon>
        <taxon>Streptomyces</taxon>
    </lineage>
</organism>
<accession>A0ABZ1TEB6</accession>
<reference evidence="2" key="1">
    <citation type="submission" date="2022-10" db="EMBL/GenBank/DDBJ databases">
        <title>The complete genomes of actinobacterial strains from the NBC collection.</title>
        <authorList>
            <person name="Joergensen T.S."/>
            <person name="Alvarez Arevalo M."/>
            <person name="Sterndorff E.B."/>
            <person name="Faurdal D."/>
            <person name="Vuksanovic O."/>
            <person name="Mourched A.-S."/>
            <person name="Charusanti P."/>
            <person name="Shaw S."/>
            <person name="Blin K."/>
            <person name="Weber T."/>
        </authorList>
    </citation>
    <scope>NUCLEOTIDE SEQUENCE</scope>
    <source>
        <strain evidence="2">NBC_00248</strain>
    </source>
</reference>
<keyword evidence="3" id="KW-1185">Reference proteome</keyword>
<feature type="signal peptide" evidence="1">
    <location>
        <begin position="1"/>
        <end position="26"/>
    </location>
</feature>
<evidence type="ECO:0000313" key="3">
    <source>
        <dbReference type="Proteomes" id="UP001432039"/>
    </source>
</evidence>
<protein>
    <submittedName>
        <fullName evidence="2">Lactococcin 972 family bacteriocin</fullName>
    </submittedName>
</protein>
<keyword evidence="1" id="KW-0732">Signal</keyword>
<gene>
    <name evidence="2" type="ORF">OG517_20930</name>
</gene>
<evidence type="ECO:0000313" key="2">
    <source>
        <dbReference type="EMBL" id="WUQ13708.1"/>
    </source>
</evidence>
<proteinExistence type="predicted"/>
<dbReference type="Proteomes" id="UP001432039">
    <property type="component" value="Chromosome"/>
</dbReference>
<evidence type="ECO:0000256" key="1">
    <source>
        <dbReference type="SAM" id="SignalP"/>
    </source>
</evidence>
<dbReference type="Pfam" id="PF09683">
    <property type="entry name" value="Lactococcin_972"/>
    <property type="match status" value="1"/>
</dbReference>
<dbReference type="EMBL" id="CP108090">
    <property type="protein sequence ID" value="WUQ13708.1"/>
    <property type="molecule type" value="Genomic_DNA"/>
</dbReference>